<comment type="caution">
    <text evidence="1">The sequence shown here is derived from an EMBL/GenBank/DDBJ whole genome shotgun (WGS) entry which is preliminary data.</text>
</comment>
<sequence length="101" mass="11058">MPMTYDEILTKIGTSQIPIEFATTPGRAFILIAQLQLALRCPGNTGESAAIALQIIEGLTNAICFHIPEARELIEQGQNPAYDVTRDYFEAEFPSKGGDRS</sequence>
<dbReference type="Proteomes" id="UP000757435">
    <property type="component" value="Unassembled WGS sequence"/>
</dbReference>
<evidence type="ECO:0000313" key="2">
    <source>
        <dbReference type="Proteomes" id="UP000757435"/>
    </source>
</evidence>
<proteinExistence type="predicted"/>
<dbReference type="AlphaFoldDB" id="A0A951QE16"/>
<reference evidence="1" key="1">
    <citation type="submission" date="2021-05" db="EMBL/GenBank/DDBJ databases">
        <authorList>
            <person name="Pietrasiak N."/>
            <person name="Ward R."/>
            <person name="Stajich J.E."/>
            <person name="Kurbessoian T."/>
        </authorList>
    </citation>
    <scope>NUCLEOTIDE SEQUENCE</scope>
    <source>
        <strain evidence="1">UHER 2000/2452</strain>
    </source>
</reference>
<evidence type="ECO:0000313" key="1">
    <source>
        <dbReference type="EMBL" id="MBW4661018.1"/>
    </source>
</evidence>
<protein>
    <submittedName>
        <fullName evidence="1">Uncharacterized protein</fullName>
    </submittedName>
</protein>
<reference evidence="1" key="2">
    <citation type="journal article" date="2022" name="Microbiol. Resour. Announc.">
        <title>Metagenome Sequencing to Explore Phylogenomics of Terrestrial Cyanobacteria.</title>
        <authorList>
            <person name="Ward R.D."/>
            <person name="Stajich J.E."/>
            <person name="Johansen J.R."/>
            <person name="Huntemann M."/>
            <person name="Clum A."/>
            <person name="Foster B."/>
            <person name="Foster B."/>
            <person name="Roux S."/>
            <person name="Palaniappan K."/>
            <person name="Varghese N."/>
            <person name="Mukherjee S."/>
            <person name="Reddy T.B.K."/>
            <person name="Daum C."/>
            <person name="Copeland A."/>
            <person name="Chen I.A."/>
            <person name="Ivanova N.N."/>
            <person name="Kyrpides N.C."/>
            <person name="Shapiro N."/>
            <person name="Eloe-Fadrosh E.A."/>
            <person name="Pietrasiak N."/>
        </authorList>
    </citation>
    <scope>NUCLEOTIDE SEQUENCE</scope>
    <source>
        <strain evidence="1">UHER 2000/2452</strain>
    </source>
</reference>
<gene>
    <name evidence="1" type="ORF">KME15_20265</name>
</gene>
<organism evidence="1 2">
    <name type="scientific">Drouetiella hepatica Uher 2000/2452</name>
    <dbReference type="NCBI Taxonomy" id="904376"/>
    <lineage>
        <taxon>Bacteria</taxon>
        <taxon>Bacillati</taxon>
        <taxon>Cyanobacteriota</taxon>
        <taxon>Cyanophyceae</taxon>
        <taxon>Oculatellales</taxon>
        <taxon>Oculatellaceae</taxon>
        <taxon>Drouetiella</taxon>
    </lineage>
</organism>
<name>A0A951QE16_9CYAN</name>
<accession>A0A951QE16</accession>
<dbReference type="EMBL" id="JAHHHD010000028">
    <property type="protein sequence ID" value="MBW4661018.1"/>
    <property type="molecule type" value="Genomic_DNA"/>
</dbReference>